<comment type="caution">
    <text evidence="2">The sequence shown here is derived from an EMBL/GenBank/DDBJ whole genome shotgun (WGS) entry which is preliminary data.</text>
</comment>
<dbReference type="Proteomes" id="UP000663881">
    <property type="component" value="Unassembled WGS sequence"/>
</dbReference>
<evidence type="ECO:0000313" key="2">
    <source>
        <dbReference type="EMBL" id="CAF4314665.1"/>
    </source>
</evidence>
<feature type="region of interest" description="Disordered" evidence="1">
    <location>
        <begin position="154"/>
        <end position="210"/>
    </location>
</feature>
<dbReference type="EMBL" id="CAJOAY010017812">
    <property type="protein sequence ID" value="CAF4314665.1"/>
    <property type="molecule type" value="Genomic_DNA"/>
</dbReference>
<name>A0A820IU16_9BILA</name>
<protein>
    <submittedName>
        <fullName evidence="2">Uncharacterized protein</fullName>
    </submittedName>
</protein>
<evidence type="ECO:0000313" key="3">
    <source>
        <dbReference type="Proteomes" id="UP000663881"/>
    </source>
</evidence>
<proteinExistence type="predicted"/>
<evidence type="ECO:0000256" key="1">
    <source>
        <dbReference type="SAM" id="MobiDB-lite"/>
    </source>
</evidence>
<feature type="non-terminal residue" evidence="2">
    <location>
        <position position="210"/>
    </location>
</feature>
<gene>
    <name evidence="2" type="ORF">OKA104_LOCUS46918</name>
</gene>
<dbReference type="AlphaFoldDB" id="A0A820IU16"/>
<accession>A0A820IU16</accession>
<organism evidence="2 3">
    <name type="scientific">Adineta steineri</name>
    <dbReference type="NCBI Taxonomy" id="433720"/>
    <lineage>
        <taxon>Eukaryota</taxon>
        <taxon>Metazoa</taxon>
        <taxon>Spiralia</taxon>
        <taxon>Gnathifera</taxon>
        <taxon>Rotifera</taxon>
        <taxon>Eurotatoria</taxon>
        <taxon>Bdelloidea</taxon>
        <taxon>Adinetida</taxon>
        <taxon>Adinetidae</taxon>
        <taxon>Adineta</taxon>
    </lineage>
</organism>
<reference evidence="2" key="1">
    <citation type="submission" date="2021-02" db="EMBL/GenBank/DDBJ databases">
        <authorList>
            <person name="Nowell W R."/>
        </authorList>
    </citation>
    <scope>NUCLEOTIDE SEQUENCE</scope>
</reference>
<feature type="compositionally biased region" description="Polar residues" evidence="1">
    <location>
        <begin position="184"/>
        <end position="210"/>
    </location>
</feature>
<feature type="non-terminal residue" evidence="2">
    <location>
        <position position="1"/>
    </location>
</feature>
<sequence length="210" mass="23885">TLTFGTKQQRDETSEEEVSDPYVITGDNTYQGLSTIISEAGPRRDSDWRQKMKEVYTPTSDDERYDQFGKQINGNYTAQRVLVVPTNIQQYINEVQIKIPRYDKALSCPLHHAVKEILVCVSRESSSDETKQAKKSLVLDDNVRSRESAKKIISQSYINEDRPQLPKRSSSSSSIIDERRARFEQQQSIDTSGSFIANISDRPTSSRVGE</sequence>